<feature type="transmembrane region" description="Helical" evidence="7">
    <location>
        <begin position="212"/>
        <end position="237"/>
    </location>
</feature>
<dbReference type="Gene3D" id="1.20.58.220">
    <property type="entry name" value="Phosphate transport system protein phou homolog 2, domain 2"/>
    <property type="match status" value="1"/>
</dbReference>
<feature type="transmembrane region" description="Helical" evidence="7">
    <location>
        <begin position="111"/>
        <end position="128"/>
    </location>
</feature>
<dbReference type="PANTHER" id="PTHR10010:SF46">
    <property type="entry name" value="SODIUM-DEPENDENT PHOSPHATE TRANSPORT PROTEIN 2B"/>
    <property type="match status" value="1"/>
</dbReference>
<dbReference type="EMBL" id="BMLT01000020">
    <property type="protein sequence ID" value="GGO88930.1"/>
    <property type="molecule type" value="Genomic_DNA"/>
</dbReference>
<dbReference type="Pfam" id="PF02690">
    <property type="entry name" value="Na_Pi_cotrans"/>
    <property type="match status" value="2"/>
</dbReference>
<feature type="transmembrane region" description="Helical" evidence="7">
    <location>
        <begin position="134"/>
        <end position="154"/>
    </location>
</feature>
<feature type="transmembrane region" description="Helical" evidence="7">
    <location>
        <begin position="6"/>
        <end position="28"/>
    </location>
</feature>
<keyword evidence="5 7" id="KW-0472">Membrane</keyword>
<evidence type="ECO:0000313" key="9">
    <source>
        <dbReference type="Proteomes" id="UP000599578"/>
    </source>
</evidence>
<keyword evidence="4 7" id="KW-1133">Transmembrane helix</keyword>
<feature type="coiled-coil region" evidence="6">
    <location>
        <begin position="467"/>
        <end position="494"/>
    </location>
</feature>
<evidence type="ECO:0000256" key="4">
    <source>
        <dbReference type="ARBA" id="ARBA00022989"/>
    </source>
</evidence>
<evidence type="ECO:0000313" key="8">
    <source>
        <dbReference type="EMBL" id="GGO88930.1"/>
    </source>
</evidence>
<comment type="caution">
    <text evidence="8">The sequence shown here is derived from an EMBL/GenBank/DDBJ whole genome shotgun (WGS) entry which is preliminary data.</text>
</comment>
<feature type="transmembrane region" description="Helical" evidence="7">
    <location>
        <begin position="49"/>
        <end position="74"/>
    </location>
</feature>
<dbReference type="RefSeq" id="WP_188862945.1">
    <property type="nucleotide sequence ID" value="NZ_BMLT01000020.1"/>
</dbReference>
<feature type="transmembrane region" description="Helical" evidence="7">
    <location>
        <begin position="249"/>
        <end position="270"/>
    </location>
</feature>
<protein>
    <recommendedName>
        <fullName evidence="10">Sodium-dependent phosphate transporter</fullName>
    </recommendedName>
</protein>
<dbReference type="GO" id="GO:0005886">
    <property type="term" value="C:plasma membrane"/>
    <property type="evidence" value="ECO:0007669"/>
    <property type="project" value="UniProtKB-SubCell"/>
</dbReference>
<evidence type="ECO:0000256" key="2">
    <source>
        <dbReference type="ARBA" id="ARBA00022475"/>
    </source>
</evidence>
<dbReference type="InterPro" id="IPR038078">
    <property type="entry name" value="PhoU-like_sf"/>
</dbReference>
<evidence type="ECO:0000256" key="1">
    <source>
        <dbReference type="ARBA" id="ARBA00004651"/>
    </source>
</evidence>
<dbReference type="PANTHER" id="PTHR10010">
    <property type="entry name" value="SOLUTE CARRIER FAMILY 34 SODIUM PHOSPHATE , MEMBER 2-RELATED"/>
    <property type="match status" value="1"/>
</dbReference>
<name>A0A917ZRY3_9GAMM</name>
<accession>A0A917ZRY3</accession>
<evidence type="ECO:0008006" key="10">
    <source>
        <dbReference type="Google" id="ProtNLM"/>
    </source>
</evidence>
<feature type="transmembrane region" description="Helical" evidence="7">
    <location>
        <begin position="282"/>
        <end position="303"/>
    </location>
</feature>
<evidence type="ECO:0000256" key="6">
    <source>
        <dbReference type="SAM" id="Coils"/>
    </source>
</evidence>
<sequence length="544" mass="58306">MEFTLFGDLVGGIGLFLLGMHLMTQGLRKAAGPALKQILRSATRSHWRGLASGTLITALVQSSSAVTVATIGFVNAGLLSLSQSVAVIYGCNIGTTMTGWLIALIGFRVQISAFALPLIGLGMLLQLVGDRRRLGHLGFALTGFGVFFIGLGILKDAFAGLEQHIDLSGFDYEGIGLLLFLLAGFALTTLMQASAAAMAVTLSLTASGVIPLAPAAAMIIGANVGTTSTAMIAVIGATANAKRIAGAHVLFNLLTGAVGVLLLMLLSSWLNRIDATRFDLVILLAVFHSTFNLMGVALLWPLTDRLVAFLKQRFRTQEEDEGRARFLDDTLLQTPTLAVEAVAREIQRLDTICSRMAREAVGPGGNTERLQAEQLSVDRLVGKIGGYCQKIAENDLSSEVSIILPTSLRIARYLNEVSRLACRLPEYWDALTDIADPTVRQQVLEYRQASVSLIDACEISAAADTDASDAHRQLNEIEEQYQSLKGTILQATTARRLKPDDAVALLDALSHIHRLDEQAGKVSSYWSGMIPLQRRQPSVAAGHA</sequence>
<dbReference type="NCBIfam" id="NF037997">
    <property type="entry name" value="Na_Pi_symport"/>
    <property type="match status" value="1"/>
</dbReference>
<evidence type="ECO:0000256" key="5">
    <source>
        <dbReference type="ARBA" id="ARBA00023136"/>
    </source>
</evidence>
<feature type="transmembrane region" description="Helical" evidence="7">
    <location>
        <begin position="86"/>
        <end position="104"/>
    </location>
</feature>
<keyword evidence="6" id="KW-0175">Coiled coil</keyword>
<dbReference type="GO" id="GO:0005436">
    <property type="term" value="F:sodium:phosphate symporter activity"/>
    <property type="evidence" value="ECO:0007669"/>
    <property type="project" value="InterPro"/>
</dbReference>
<comment type="subcellular location">
    <subcellularLocation>
        <location evidence="1">Cell membrane</location>
        <topology evidence="1">Multi-pass membrane protein</topology>
    </subcellularLocation>
</comment>
<keyword evidence="3 7" id="KW-0812">Transmembrane</keyword>
<keyword evidence="2" id="KW-1003">Cell membrane</keyword>
<dbReference type="InterPro" id="IPR003841">
    <property type="entry name" value="Na/Pi_transpt"/>
</dbReference>
<dbReference type="GO" id="GO:0044341">
    <property type="term" value="P:sodium-dependent phosphate transport"/>
    <property type="evidence" value="ECO:0007669"/>
    <property type="project" value="InterPro"/>
</dbReference>
<reference evidence="8 9" key="1">
    <citation type="journal article" date="2014" name="Int. J. Syst. Evol. Microbiol.">
        <title>Complete genome sequence of Corynebacterium casei LMG S-19264T (=DSM 44701T), isolated from a smear-ripened cheese.</title>
        <authorList>
            <consortium name="US DOE Joint Genome Institute (JGI-PGF)"/>
            <person name="Walter F."/>
            <person name="Albersmeier A."/>
            <person name="Kalinowski J."/>
            <person name="Ruckert C."/>
        </authorList>
    </citation>
    <scope>NUCLEOTIDE SEQUENCE [LARGE SCALE GENOMIC DNA]</scope>
    <source>
        <strain evidence="8 9">CGMCC 1.7286</strain>
    </source>
</reference>
<dbReference type="AlphaFoldDB" id="A0A917ZRY3"/>
<evidence type="ECO:0000256" key="3">
    <source>
        <dbReference type="ARBA" id="ARBA00022692"/>
    </source>
</evidence>
<evidence type="ECO:0000256" key="7">
    <source>
        <dbReference type="SAM" id="Phobius"/>
    </source>
</evidence>
<gene>
    <name evidence="8" type="ORF">GCM10011348_45510</name>
</gene>
<keyword evidence="9" id="KW-1185">Reference proteome</keyword>
<dbReference type="SUPFAM" id="SSF109755">
    <property type="entry name" value="PhoU-like"/>
    <property type="match status" value="1"/>
</dbReference>
<dbReference type="Proteomes" id="UP000599578">
    <property type="component" value="Unassembled WGS sequence"/>
</dbReference>
<proteinExistence type="predicted"/>
<organism evidence="8 9">
    <name type="scientific">Marinobacterium nitratireducens</name>
    <dbReference type="NCBI Taxonomy" id="518897"/>
    <lineage>
        <taxon>Bacteria</taxon>
        <taxon>Pseudomonadati</taxon>
        <taxon>Pseudomonadota</taxon>
        <taxon>Gammaproteobacteria</taxon>
        <taxon>Oceanospirillales</taxon>
        <taxon>Oceanospirillaceae</taxon>
        <taxon>Marinobacterium</taxon>
    </lineage>
</organism>
<feature type="transmembrane region" description="Helical" evidence="7">
    <location>
        <begin position="175"/>
        <end position="200"/>
    </location>
</feature>